<keyword evidence="1" id="KW-0106">Calcium</keyword>
<dbReference type="EMBL" id="MU827805">
    <property type="protein sequence ID" value="KAJ7326001.1"/>
    <property type="molecule type" value="Genomic_DNA"/>
</dbReference>
<dbReference type="CDD" id="cd00051">
    <property type="entry name" value="EFh"/>
    <property type="match status" value="1"/>
</dbReference>
<dbReference type="AlphaFoldDB" id="A0A9W9Y9F4"/>
<dbReference type="PANTHER" id="PTHR47225">
    <property type="entry name" value="EF-HAND CALCIUM-BINDING DOMAIN-CONTAINING PROTEIN 12"/>
    <property type="match status" value="1"/>
</dbReference>
<accession>A0A9W9Y9F4</accession>
<gene>
    <name evidence="3" type="ORF">OS493_028723</name>
</gene>
<dbReference type="InterPro" id="IPR002048">
    <property type="entry name" value="EF_hand_dom"/>
</dbReference>
<dbReference type="Gene3D" id="1.10.238.10">
    <property type="entry name" value="EF-hand"/>
    <property type="match status" value="1"/>
</dbReference>
<protein>
    <recommendedName>
        <fullName evidence="2">EF-hand domain-containing protein</fullName>
    </recommendedName>
</protein>
<feature type="domain" description="EF-hand" evidence="2">
    <location>
        <begin position="86"/>
        <end position="121"/>
    </location>
</feature>
<dbReference type="SMART" id="SM00054">
    <property type="entry name" value="EFh"/>
    <property type="match status" value="2"/>
</dbReference>
<dbReference type="Proteomes" id="UP001163046">
    <property type="component" value="Unassembled WGS sequence"/>
</dbReference>
<evidence type="ECO:0000259" key="2">
    <source>
        <dbReference type="PROSITE" id="PS50222"/>
    </source>
</evidence>
<dbReference type="PANTHER" id="PTHR47225:SF1">
    <property type="entry name" value="EF-HAND CALCIUM-BINDING DOMAIN-CONTAINING PROTEIN 12"/>
    <property type="match status" value="1"/>
</dbReference>
<comment type="caution">
    <text evidence="3">The sequence shown here is derived from an EMBL/GenBank/DDBJ whole genome shotgun (WGS) entry which is preliminary data.</text>
</comment>
<evidence type="ECO:0000313" key="4">
    <source>
        <dbReference type="Proteomes" id="UP001163046"/>
    </source>
</evidence>
<dbReference type="PROSITE" id="PS50222">
    <property type="entry name" value="EF_HAND_2"/>
    <property type="match status" value="2"/>
</dbReference>
<dbReference type="InterPro" id="IPR042847">
    <property type="entry name" value="EFC12"/>
</dbReference>
<dbReference type="PROSITE" id="PS00018">
    <property type="entry name" value="EF_HAND_1"/>
    <property type="match status" value="2"/>
</dbReference>
<organism evidence="3 4">
    <name type="scientific">Desmophyllum pertusum</name>
    <dbReference type="NCBI Taxonomy" id="174260"/>
    <lineage>
        <taxon>Eukaryota</taxon>
        <taxon>Metazoa</taxon>
        <taxon>Cnidaria</taxon>
        <taxon>Anthozoa</taxon>
        <taxon>Hexacorallia</taxon>
        <taxon>Scleractinia</taxon>
        <taxon>Caryophylliina</taxon>
        <taxon>Caryophylliidae</taxon>
        <taxon>Desmophyllum</taxon>
    </lineage>
</organism>
<feature type="domain" description="EF-hand" evidence="2">
    <location>
        <begin position="122"/>
        <end position="153"/>
    </location>
</feature>
<evidence type="ECO:0000256" key="1">
    <source>
        <dbReference type="ARBA" id="ARBA00022837"/>
    </source>
</evidence>
<dbReference type="SUPFAM" id="SSF47473">
    <property type="entry name" value="EF-hand"/>
    <property type="match status" value="1"/>
</dbReference>
<dbReference type="InterPro" id="IPR018247">
    <property type="entry name" value="EF_Hand_1_Ca_BS"/>
</dbReference>
<dbReference type="OrthoDB" id="5972455at2759"/>
<dbReference type="GO" id="GO:0005509">
    <property type="term" value="F:calcium ion binding"/>
    <property type="evidence" value="ECO:0007669"/>
    <property type="project" value="InterPro"/>
</dbReference>
<name>A0A9W9Y9F4_9CNID</name>
<dbReference type="Pfam" id="PF13499">
    <property type="entry name" value="EF-hand_7"/>
    <property type="match status" value="1"/>
</dbReference>
<sequence>MKAINANANSALEELHLDNITVKKNFIALLEEFMKNKPAFKLTYGTSTHNSSKRGSLASSHGNDDNDPVRRVKNDLLTALKTFLLEKRLRAVDLFNCLDKDKTQSVSPDEMFIGLKKLNVPLTDLQLKKLIRILDKDGDGEIDYGEFAAVNDI</sequence>
<dbReference type="InterPro" id="IPR011992">
    <property type="entry name" value="EF-hand-dom_pair"/>
</dbReference>
<keyword evidence="4" id="KW-1185">Reference proteome</keyword>
<proteinExistence type="predicted"/>
<reference evidence="3" key="1">
    <citation type="submission" date="2023-01" db="EMBL/GenBank/DDBJ databases">
        <title>Genome assembly of the deep-sea coral Lophelia pertusa.</title>
        <authorList>
            <person name="Herrera S."/>
            <person name="Cordes E."/>
        </authorList>
    </citation>
    <scope>NUCLEOTIDE SEQUENCE</scope>
    <source>
        <strain evidence="3">USNM1676648</strain>
        <tissue evidence="3">Polyp</tissue>
    </source>
</reference>
<evidence type="ECO:0000313" key="3">
    <source>
        <dbReference type="EMBL" id="KAJ7326001.1"/>
    </source>
</evidence>